<dbReference type="PATRIC" id="fig|907348.3.peg.785"/>
<feature type="domain" description="Peptidase M28" evidence="1">
    <location>
        <begin position="63"/>
        <end position="265"/>
    </location>
</feature>
<gene>
    <name evidence="2" type="ORF">TresaDRAFT_2074</name>
</gene>
<comment type="caution">
    <text evidence="2">The sequence shown here is derived from an EMBL/GenBank/DDBJ whole genome shotgun (WGS) entry which is preliminary data.</text>
</comment>
<evidence type="ECO:0000259" key="1">
    <source>
        <dbReference type="Pfam" id="PF04389"/>
    </source>
</evidence>
<dbReference type="OrthoDB" id="9762302at2"/>
<proteinExistence type="predicted"/>
<dbReference type="AlphaFoldDB" id="H7EIX5"/>
<dbReference type="RefSeq" id="WP_002703090.1">
    <property type="nucleotide sequence ID" value="NZ_AGRW01000039.1"/>
</dbReference>
<dbReference type="SUPFAM" id="SSF53187">
    <property type="entry name" value="Zn-dependent exopeptidases"/>
    <property type="match status" value="1"/>
</dbReference>
<evidence type="ECO:0000313" key="3">
    <source>
        <dbReference type="Proteomes" id="UP000003571"/>
    </source>
</evidence>
<reference evidence="2 3" key="1">
    <citation type="submission" date="2011-09" db="EMBL/GenBank/DDBJ databases">
        <title>The draft genome of Treponema saccharophilum DSM 2985.</title>
        <authorList>
            <consortium name="US DOE Joint Genome Institute (JGI-PGF)"/>
            <person name="Lucas S."/>
            <person name="Copeland A."/>
            <person name="Lapidus A."/>
            <person name="Glavina del Rio T."/>
            <person name="Dalin E."/>
            <person name="Tice H."/>
            <person name="Bruce D."/>
            <person name="Goodwin L."/>
            <person name="Pitluck S."/>
            <person name="Peters L."/>
            <person name="Kyrpides N."/>
            <person name="Mavromatis K."/>
            <person name="Ivanova N."/>
            <person name="Markowitz V."/>
            <person name="Cheng J.-F."/>
            <person name="Hugenholtz P."/>
            <person name="Woyke T."/>
            <person name="Wu D."/>
            <person name="Gronow S."/>
            <person name="Wellnitz S."/>
            <person name="Brambilla E."/>
            <person name="Klenk H.-P."/>
            <person name="Eisen J.A."/>
        </authorList>
    </citation>
    <scope>NUCLEOTIDE SEQUENCE [LARGE SCALE GENOMIC DNA]</scope>
    <source>
        <strain evidence="2 3">DSM 2985</strain>
    </source>
</reference>
<dbReference type="eggNOG" id="ENOG5031CFX">
    <property type="taxonomic scope" value="Bacteria"/>
</dbReference>
<dbReference type="InterPro" id="IPR007484">
    <property type="entry name" value="Peptidase_M28"/>
</dbReference>
<dbReference type="STRING" id="907348.TresaDRAFT_2074"/>
<protein>
    <recommendedName>
        <fullName evidence="1">Peptidase M28 domain-containing protein</fullName>
    </recommendedName>
</protein>
<name>H7EIX5_9SPIR</name>
<organism evidence="2 3">
    <name type="scientific">Treponema saccharophilum DSM 2985</name>
    <dbReference type="NCBI Taxonomy" id="907348"/>
    <lineage>
        <taxon>Bacteria</taxon>
        <taxon>Pseudomonadati</taxon>
        <taxon>Spirochaetota</taxon>
        <taxon>Spirochaetia</taxon>
        <taxon>Spirochaetales</taxon>
        <taxon>Treponemataceae</taxon>
        <taxon>Treponema</taxon>
    </lineage>
</organism>
<dbReference type="Pfam" id="PF04389">
    <property type="entry name" value="Peptidase_M28"/>
    <property type="match status" value="1"/>
</dbReference>
<dbReference type="Proteomes" id="UP000003571">
    <property type="component" value="Unassembled WGS sequence"/>
</dbReference>
<accession>H7EIX5</accession>
<evidence type="ECO:0000313" key="2">
    <source>
        <dbReference type="EMBL" id="EIC02432.1"/>
    </source>
</evidence>
<dbReference type="EMBL" id="AGRW01000039">
    <property type="protein sequence ID" value="EIC02432.1"/>
    <property type="molecule type" value="Genomic_DNA"/>
</dbReference>
<dbReference type="Gene3D" id="3.40.630.10">
    <property type="entry name" value="Zn peptidases"/>
    <property type="match status" value="1"/>
</dbReference>
<keyword evidence="3" id="KW-1185">Reference proteome</keyword>
<sequence>MVPGKFGGEFSAYIKDGVDRLAFLRWYLGVNGVHTSVVEAGGTSNLVVDFPLSSYDPTFRIKTVVSHYDRFPGSPGANDNSAANFAIADFAIALAKNPGKNHNVRIVFTDCEERGIESVALTGSYQFAPELISGAWKSRDVFVFDGCGRGDVAVLGAPGKIPGSATLQAMVNKLRDVSLSLLQSSCEHWMELPIPKSDNAAFIARGVPAVCFCVLPSDEAELYAKSLSARSIVLPRTWRNFHSAADNIGNVDEGAFLITEKILAEIAGLKLMA</sequence>